<keyword evidence="3" id="KW-1185">Reference proteome</keyword>
<dbReference type="Proteomes" id="UP001597365">
    <property type="component" value="Unassembled WGS sequence"/>
</dbReference>
<proteinExistence type="predicted"/>
<gene>
    <name evidence="2" type="ORF">ACFSJS_16920</name>
</gene>
<evidence type="ECO:0000256" key="1">
    <source>
        <dbReference type="SAM" id="MobiDB-lite"/>
    </source>
</evidence>
<accession>A0ABW4PKT3</accession>
<sequence length="200" mass="20140">MPAPPSALPPGPVRIEAEFDAAVDRPLPVTAERVRAALAEAADDRLGLVVAAVDLRISGLLEEPEDVRSRQSTSEAEPGATAPAGSGPADGGDGAGAAAAGGADGAVRTAALGVPGVARLTPAPYGRDRPVWIKDTFPDGRGDTPPGRHVEIHLAVFADHRVLDVVRRVRSAAARAAAGGAPGQVTVAVVVPQVADTART</sequence>
<protein>
    <submittedName>
        <fullName evidence="2">Nucleopolyhedrovirus P10 family protein</fullName>
    </submittedName>
</protein>
<feature type="compositionally biased region" description="Low complexity" evidence="1">
    <location>
        <begin position="73"/>
        <end position="87"/>
    </location>
</feature>
<evidence type="ECO:0000313" key="3">
    <source>
        <dbReference type="Proteomes" id="UP001597365"/>
    </source>
</evidence>
<name>A0ABW4PKT3_9ACTN</name>
<evidence type="ECO:0000313" key="2">
    <source>
        <dbReference type="EMBL" id="MFD1831328.1"/>
    </source>
</evidence>
<organism evidence="2 3">
    <name type="scientific">Streptomyces desertarenae</name>
    <dbReference type="NCBI Taxonomy" id="2666184"/>
    <lineage>
        <taxon>Bacteria</taxon>
        <taxon>Bacillati</taxon>
        <taxon>Actinomycetota</taxon>
        <taxon>Actinomycetes</taxon>
        <taxon>Kitasatosporales</taxon>
        <taxon>Streptomycetaceae</taxon>
        <taxon>Streptomyces</taxon>
    </lineage>
</organism>
<comment type="caution">
    <text evidence="2">The sequence shown here is derived from an EMBL/GenBank/DDBJ whole genome shotgun (WGS) entry which is preliminary data.</text>
</comment>
<feature type="region of interest" description="Disordered" evidence="1">
    <location>
        <begin position="64"/>
        <end position="101"/>
    </location>
</feature>
<dbReference type="EMBL" id="JBHUFU010000009">
    <property type="protein sequence ID" value="MFD1831328.1"/>
    <property type="molecule type" value="Genomic_DNA"/>
</dbReference>
<reference evidence="3" key="1">
    <citation type="journal article" date="2019" name="Int. J. Syst. Evol. Microbiol.">
        <title>The Global Catalogue of Microorganisms (GCM) 10K type strain sequencing project: providing services to taxonomists for standard genome sequencing and annotation.</title>
        <authorList>
            <consortium name="The Broad Institute Genomics Platform"/>
            <consortium name="The Broad Institute Genome Sequencing Center for Infectious Disease"/>
            <person name="Wu L."/>
            <person name="Ma J."/>
        </authorList>
    </citation>
    <scope>NUCLEOTIDE SEQUENCE [LARGE SCALE GENOMIC DNA]</scope>
    <source>
        <strain evidence="3">CGMCC 4.7455</strain>
    </source>
</reference>